<feature type="domain" description="N-acetyltransferase" evidence="1">
    <location>
        <begin position="90"/>
        <end position="240"/>
    </location>
</feature>
<organism evidence="2 3">
    <name type="scientific">Smittium simulii</name>
    <dbReference type="NCBI Taxonomy" id="133385"/>
    <lineage>
        <taxon>Eukaryota</taxon>
        <taxon>Fungi</taxon>
        <taxon>Fungi incertae sedis</taxon>
        <taxon>Zoopagomycota</taxon>
        <taxon>Kickxellomycotina</taxon>
        <taxon>Harpellomycetes</taxon>
        <taxon>Harpellales</taxon>
        <taxon>Legeriomycetaceae</taxon>
        <taxon>Smittium</taxon>
    </lineage>
</organism>
<accession>A0A2T9YGF9</accession>
<dbReference type="InterPro" id="IPR016181">
    <property type="entry name" value="Acyl_CoA_acyltransferase"/>
</dbReference>
<dbReference type="SUPFAM" id="SSF55729">
    <property type="entry name" value="Acyl-CoA N-acyltransferases (Nat)"/>
    <property type="match status" value="1"/>
</dbReference>
<dbReference type="InterPro" id="IPR000182">
    <property type="entry name" value="GNAT_dom"/>
</dbReference>
<dbReference type="Gene3D" id="3.40.630.30">
    <property type="match status" value="1"/>
</dbReference>
<dbReference type="STRING" id="133385.A0A2T9YGF9"/>
<gene>
    <name evidence="2" type="ORF">BB561_004404</name>
</gene>
<dbReference type="InterPro" id="IPR052742">
    <property type="entry name" value="Mito_N-acetyltransferase"/>
</dbReference>
<dbReference type="PROSITE" id="PS51186">
    <property type="entry name" value="GNAT"/>
    <property type="match status" value="1"/>
</dbReference>
<sequence>MSSAYGTAPKYSTSPRVDLELKKLLPICGQLKSGSEYKIFRVTRDKKNTPDPSAESGLFAEYPESIFLANKPSLTALLSNFLDDVIEEGNTYPQLDKIGINGFYDYYLSHDAFIFLKASSKLDECIRLETYDDYSFWESHVLGMFYIKPNFPGRACHICNGGFIVTPNSRNLGVAKQMGAAFIKIAPKLGYKASLFNLVFETNKASLKVWRDLGFKETGRIPKAGNLKSHKEYVDAINFYYDFESM</sequence>
<dbReference type="PANTHER" id="PTHR43138:SF1">
    <property type="entry name" value="N-ACETYLTRANSFERASE ACA1"/>
    <property type="match status" value="1"/>
</dbReference>
<protein>
    <recommendedName>
        <fullName evidence="1">N-acetyltransferase domain-containing protein</fullName>
    </recommendedName>
</protein>
<comment type="caution">
    <text evidence="2">The sequence shown here is derived from an EMBL/GenBank/DDBJ whole genome shotgun (WGS) entry which is preliminary data.</text>
</comment>
<evidence type="ECO:0000259" key="1">
    <source>
        <dbReference type="PROSITE" id="PS51186"/>
    </source>
</evidence>
<dbReference type="AlphaFoldDB" id="A0A2T9YGF9"/>
<dbReference type="Pfam" id="PF00583">
    <property type="entry name" value="Acetyltransf_1"/>
    <property type="match status" value="1"/>
</dbReference>
<keyword evidence="3" id="KW-1185">Reference proteome</keyword>
<evidence type="ECO:0000313" key="2">
    <source>
        <dbReference type="EMBL" id="PVU91405.1"/>
    </source>
</evidence>
<proteinExistence type="predicted"/>
<name>A0A2T9YGF9_9FUNG</name>
<dbReference type="GO" id="GO:0005634">
    <property type="term" value="C:nucleus"/>
    <property type="evidence" value="ECO:0007669"/>
    <property type="project" value="TreeGrafter"/>
</dbReference>
<dbReference type="Proteomes" id="UP000245383">
    <property type="component" value="Unassembled WGS sequence"/>
</dbReference>
<dbReference type="PANTHER" id="PTHR43138">
    <property type="entry name" value="ACETYLTRANSFERASE, GNAT FAMILY"/>
    <property type="match status" value="1"/>
</dbReference>
<dbReference type="OrthoDB" id="10264707at2759"/>
<dbReference type="GO" id="GO:0016747">
    <property type="term" value="F:acyltransferase activity, transferring groups other than amino-acyl groups"/>
    <property type="evidence" value="ECO:0007669"/>
    <property type="project" value="InterPro"/>
</dbReference>
<reference evidence="2 3" key="1">
    <citation type="journal article" date="2018" name="MBio">
        <title>Comparative Genomics Reveals the Core Gene Toolbox for the Fungus-Insect Symbiosis.</title>
        <authorList>
            <person name="Wang Y."/>
            <person name="Stata M."/>
            <person name="Wang W."/>
            <person name="Stajich J.E."/>
            <person name="White M.M."/>
            <person name="Moncalvo J.M."/>
        </authorList>
    </citation>
    <scope>NUCLEOTIDE SEQUENCE [LARGE SCALE GENOMIC DNA]</scope>
    <source>
        <strain evidence="2 3">SWE-8-4</strain>
    </source>
</reference>
<dbReference type="EMBL" id="MBFR01000201">
    <property type="protein sequence ID" value="PVU91405.1"/>
    <property type="molecule type" value="Genomic_DNA"/>
</dbReference>
<evidence type="ECO:0000313" key="3">
    <source>
        <dbReference type="Proteomes" id="UP000245383"/>
    </source>
</evidence>